<dbReference type="Proteomes" id="UP000828390">
    <property type="component" value="Unassembled WGS sequence"/>
</dbReference>
<keyword evidence="2" id="KW-1185">Reference proteome</keyword>
<gene>
    <name evidence="1" type="ORF">DPMN_036993</name>
</gene>
<name>A0A9D4MCJ0_DREPO</name>
<reference evidence="1" key="2">
    <citation type="submission" date="2020-11" db="EMBL/GenBank/DDBJ databases">
        <authorList>
            <person name="McCartney M.A."/>
            <person name="Auch B."/>
            <person name="Kono T."/>
            <person name="Mallez S."/>
            <person name="Becker A."/>
            <person name="Gohl D.M."/>
            <person name="Silverstein K.A.T."/>
            <person name="Koren S."/>
            <person name="Bechman K.B."/>
            <person name="Herman A."/>
            <person name="Abrahante J.E."/>
            <person name="Garbe J."/>
        </authorList>
    </citation>
    <scope>NUCLEOTIDE SEQUENCE</scope>
    <source>
        <strain evidence="1">Duluth1</strain>
        <tissue evidence="1">Whole animal</tissue>
    </source>
</reference>
<evidence type="ECO:0000313" key="2">
    <source>
        <dbReference type="Proteomes" id="UP000828390"/>
    </source>
</evidence>
<proteinExistence type="predicted"/>
<evidence type="ECO:0000313" key="1">
    <source>
        <dbReference type="EMBL" id="KAH3873756.1"/>
    </source>
</evidence>
<sequence>MVLKRMDIKASISVGYEEILGTKKNGGKGKLYPWELDPFSETGRRVTFSIKSKNNYIWGFPSITAFEVPPGSFVSGSCPEPLDKF</sequence>
<accession>A0A9D4MCJ0</accession>
<organism evidence="1 2">
    <name type="scientific">Dreissena polymorpha</name>
    <name type="common">Zebra mussel</name>
    <name type="synonym">Mytilus polymorpha</name>
    <dbReference type="NCBI Taxonomy" id="45954"/>
    <lineage>
        <taxon>Eukaryota</taxon>
        <taxon>Metazoa</taxon>
        <taxon>Spiralia</taxon>
        <taxon>Lophotrochozoa</taxon>
        <taxon>Mollusca</taxon>
        <taxon>Bivalvia</taxon>
        <taxon>Autobranchia</taxon>
        <taxon>Heteroconchia</taxon>
        <taxon>Euheterodonta</taxon>
        <taxon>Imparidentia</taxon>
        <taxon>Neoheterodontei</taxon>
        <taxon>Myida</taxon>
        <taxon>Dreissenoidea</taxon>
        <taxon>Dreissenidae</taxon>
        <taxon>Dreissena</taxon>
    </lineage>
</organism>
<comment type="caution">
    <text evidence="1">The sequence shown here is derived from an EMBL/GenBank/DDBJ whole genome shotgun (WGS) entry which is preliminary data.</text>
</comment>
<protein>
    <submittedName>
        <fullName evidence="1">Uncharacterized protein</fullName>
    </submittedName>
</protein>
<dbReference type="EMBL" id="JAIWYP010000002">
    <property type="protein sequence ID" value="KAH3873756.1"/>
    <property type="molecule type" value="Genomic_DNA"/>
</dbReference>
<dbReference type="AlphaFoldDB" id="A0A9D4MCJ0"/>
<reference evidence="1" key="1">
    <citation type="journal article" date="2019" name="bioRxiv">
        <title>The Genome of the Zebra Mussel, Dreissena polymorpha: A Resource for Invasive Species Research.</title>
        <authorList>
            <person name="McCartney M.A."/>
            <person name="Auch B."/>
            <person name="Kono T."/>
            <person name="Mallez S."/>
            <person name="Zhang Y."/>
            <person name="Obille A."/>
            <person name="Becker A."/>
            <person name="Abrahante J.E."/>
            <person name="Garbe J."/>
            <person name="Badalamenti J.P."/>
            <person name="Herman A."/>
            <person name="Mangelson H."/>
            <person name="Liachko I."/>
            <person name="Sullivan S."/>
            <person name="Sone E.D."/>
            <person name="Koren S."/>
            <person name="Silverstein K.A.T."/>
            <person name="Beckman K.B."/>
            <person name="Gohl D.M."/>
        </authorList>
    </citation>
    <scope>NUCLEOTIDE SEQUENCE</scope>
    <source>
        <strain evidence="1">Duluth1</strain>
        <tissue evidence="1">Whole animal</tissue>
    </source>
</reference>